<organism evidence="14 15">
    <name type="scientific">Fluviispira sanaruensis</name>
    <dbReference type="NCBI Taxonomy" id="2493639"/>
    <lineage>
        <taxon>Bacteria</taxon>
        <taxon>Pseudomonadati</taxon>
        <taxon>Bdellovibrionota</taxon>
        <taxon>Oligoflexia</taxon>
        <taxon>Silvanigrellales</taxon>
        <taxon>Silvanigrellaceae</taxon>
        <taxon>Fluviispira</taxon>
    </lineage>
</organism>
<keyword evidence="6 12" id="KW-0472">Membrane</keyword>
<evidence type="ECO:0000256" key="12">
    <source>
        <dbReference type="SAM" id="Phobius"/>
    </source>
</evidence>
<dbReference type="RefSeq" id="WP_130609735.1">
    <property type="nucleotide sequence ID" value="NZ_AP019368.1"/>
</dbReference>
<comment type="similarity">
    <text evidence="8">Belongs to the PpiD chaperone family.</text>
</comment>
<reference evidence="14 15" key="1">
    <citation type="submission" date="2018-12" db="EMBL/GenBank/DDBJ databases">
        <title>Rubrispira sanarue gen. nov., sp., nov., a member of the order Silvanigrellales, isolated from a brackish lake in Hamamatsu Japan.</title>
        <authorList>
            <person name="Maejima Y."/>
            <person name="Iino T."/>
            <person name="Muraguchi Y."/>
            <person name="Fukuda K."/>
            <person name="Nojiri H."/>
            <person name="Ohkuma M."/>
            <person name="Moriuchi R."/>
            <person name="Dohra H."/>
            <person name="Kimbara K."/>
            <person name="Shintani M."/>
        </authorList>
    </citation>
    <scope>NUCLEOTIDE SEQUENCE [LARGE SCALE GENOMIC DNA]</scope>
    <source>
        <strain evidence="14 15">RF1110005</strain>
    </source>
</reference>
<evidence type="ECO:0000256" key="1">
    <source>
        <dbReference type="ARBA" id="ARBA00004382"/>
    </source>
</evidence>
<keyword evidence="2" id="KW-1003">Cell membrane</keyword>
<evidence type="ECO:0000256" key="11">
    <source>
        <dbReference type="PROSITE-ProRule" id="PRU00278"/>
    </source>
</evidence>
<proteinExistence type="inferred from homology"/>
<dbReference type="OrthoDB" id="14196at2"/>
<dbReference type="PROSITE" id="PS51257">
    <property type="entry name" value="PROKAR_LIPOPROTEIN"/>
    <property type="match status" value="1"/>
</dbReference>
<dbReference type="InterPro" id="IPR052029">
    <property type="entry name" value="PpiD_chaperone"/>
</dbReference>
<name>A0A4P2VN99_FLUSA</name>
<evidence type="ECO:0000313" key="15">
    <source>
        <dbReference type="Proteomes" id="UP000291236"/>
    </source>
</evidence>
<evidence type="ECO:0000256" key="7">
    <source>
        <dbReference type="ARBA" id="ARBA00023186"/>
    </source>
</evidence>
<protein>
    <recommendedName>
        <fullName evidence="9">Periplasmic chaperone PpiD</fullName>
    </recommendedName>
    <alternativeName>
        <fullName evidence="10">Periplasmic folding chaperone</fullName>
    </alternativeName>
</protein>
<evidence type="ECO:0000256" key="10">
    <source>
        <dbReference type="ARBA" id="ARBA00042775"/>
    </source>
</evidence>
<keyword evidence="11" id="KW-0413">Isomerase</keyword>
<dbReference type="InterPro" id="IPR046357">
    <property type="entry name" value="PPIase_dom_sf"/>
</dbReference>
<dbReference type="Gene3D" id="1.10.4030.10">
    <property type="entry name" value="Porin chaperone SurA, peptide-binding domain"/>
    <property type="match status" value="1"/>
</dbReference>
<evidence type="ECO:0000256" key="3">
    <source>
        <dbReference type="ARBA" id="ARBA00022519"/>
    </source>
</evidence>
<dbReference type="InterPro" id="IPR027304">
    <property type="entry name" value="Trigger_fact/SurA_dom_sf"/>
</dbReference>
<keyword evidence="15" id="KW-1185">Reference proteome</keyword>
<evidence type="ECO:0000256" key="8">
    <source>
        <dbReference type="ARBA" id="ARBA00038408"/>
    </source>
</evidence>
<keyword evidence="4 12" id="KW-0812">Transmembrane</keyword>
<evidence type="ECO:0000256" key="6">
    <source>
        <dbReference type="ARBA" id="ARBA00023136"/>
    </source>
</evidence>
<feature type="domain" description="PpiC" evidence="13">
    <location>
        <begin position="239"/>
        <end position="348"/>
    </location>
</feature>
<dbReference type="GO" id="GO:0005886">
    <property type="term" value="C:plasma membrane"/>
    <property type="evidence" value="ECO:0007669"/>
    <property type="project" value="UniProtKB-SubCell"/>
</dbReference>
<dbReference type="SUPFAM" id="SSF109998">
    <property type="entry name" value="Triger factor/SurA peptide-binding domain-like"/>
    <property type="match status" value="1"/>
</dbReference>
<keyword evidence="3" id="KW-0997">Cell inner membrane</keyword>
<dbReference type="Pfam" id="PF13624">
    <property type="entry name" value="SurA_N_3"/>
    <property type="match status" value="1"/>
</dbReference>
<dbReference type="PANTHER" id="PTHR47529">
    <property type="entry name" value="PEPTIDYL-PROLYL CIS-TRANS ISOMERASE D"/>
    <property type="match status" value="1"/>
</dbReference>
<dbReference type="GO" id="GO:0003755">
    <property type="term" value="F:peptidyl-prolyl cis-trans isomerase activity"/>
    <property type="evidence" value="ECO:0007669"/>
    <property type="project" value="UniProtKB-KW"/>
</dbReference>
<feature type="transmembrane region" description="Helical" evidence="12">
    <location>
        <begin position="16"/>
        <end position="37"/>
    </location>
</feature>
<dbReference type="PROSITE" id="PS50198">
    <property type="entry name" value="PPIC_PPIASE_2"/>
    <property type="match status" value="1"/>
</dbReference>
<dbReference type="Pfam" id="PF13616">
    <property type="entry name" value="Rotamase_3"/>
    <property type="match status" value="1"/>
</dbReference>
<dbReference type="KEGG" id="sbf:JCM31447_20280"/>
<dbReference type="EMBL" id="AP019368">
    <property type="protein sequence ID" value="BBH53584.1"/>
    <property type="molecule type" value="Genomic_DNA"/>
</dbReference>
<dbReference type="SUPFAM" id="SSF54534">
    <property type="entry name" value="FKBP-like"/>
    <property type="match status" value="1"/>
</dbReference>
<evidence type="ECO:0000256" key="4">
    <source>
        <dbReference type="ARBA" id="ARBA00022692"/>
    </source>
</evidence>
<evidence type="ECO:0000256" key="9">
    <source>
        <dbReference type="ARBA" id="ARBA00040743"/>
    </source>
</evidence>
<dbReference type="Gene3D" id="3.10.50.40">
    <property type="match status" value="1"/>
</dbReference>
<keyword evidence="7" id="KW-0143">Chaperone</keyword>
<comment type="subcellular location">
    <subcellularLocation>
        <location evidence="1">Cell inner membrane</location>
        <topology evidence="1">Single-pass type II membrane protein</topology>
        <orientation evidence="1">Periplasmic side</orientation>
    </subcellularLocation>
</comment>
<keyword evidence="11" id="KW-0697">Rotamase</keyword>
<dbReference type="AlphaFoldDB" id="A0A4P2VN99"/>
<evidence type="ECO:0000259" key="13">
    <source>
        <dbReference type="PROSITE" id="PS50198"/>
    </source>
</evidence>
<accession>A0A4P2VN99</accession>
<dbReference type="Proteomes" id="UP000291236">
    <property type="component" value="Chromosome"/>
</dbReference>
<dbReference type="PANTHER" id="PTHR47529:SF1">
    <property type="entry name" value="PERIPLASMIC CHAPERONE PPID"/>
    <property type="match status" value="1"/>
</dbReference>
<sequence>MRLNTKIFSSVSTKSLMLGIVIVSACAAFVFTGFGSLNPGNLSGLDPNTVAQIGSEKIDVQRFSAAMRSQNISSTTPPEQRKAIAQQILNQMIQEKILIEQAKRIGWSVDQSEIASILKSSPYFQDPQTQQFDIKLLKGYINQNGMSENEFYAYLQQQIAMQKMQNLLFMPIVLPEKILEVENQIKNEEFKIQYAIIKPSDAFLKNKISAQAHKYIEDKEHLQNIMTLFENSKNQYQQKAQVKSLSILVSYKTAQRAQGEALNRSKEEALALAKQIENKLNSGADFTKLALEKNDDLTAKSNNGDIGFVDDTRIDDLSMKALLTLTSAKPLSQVIDTPFGYRIFKYIDSKPAVVKKFDDVKYQLAEQFVSQQVQSSIDDEMQKNISEIIAAKNISNLNKVLAENNISWQYLNKPFKISESYIPELGMTDELAANIFTLKNPGDTLPKIINFGSKKAIIKLVSKTSAPSLTPELAQTLKNQILSTTTQEFLKSVQQSLNKKYEKDGSIKINTALIN</sequence>
<keyword evidence="5 12" id="KW-1133">Transmembrane helix</keyword>
<evidence type="ECO:0000256" key="2">
    <source>
        <dbReference type="ARBA" id="ARBA00022475"/>
    </source>
</evidence>
<gene>
    <name evidence="14" type="ORF">JCM31447_20280</name>
</gene>
<dbReference type="InterPro" id="IPR000297">
    <property type="entry name" value="PPIase_PpiC"/>
</dbReference>
<evidence type="ECO:0000313" key="14">
    <source>
        <dbReference type="EMBL" id="BBH53584.1"/>
    </source>
</evidence>
<evidence type="ECO:0000256" key="5">
    <source>
        <dbReference type="ARBA" id="ARBA00022989"/>
    </source>
</evidence>